<proteinExistence type="predicted"/>
<evidence type="ECO:0000313" key="2">
    <source>
        <dbReference type="Proteomes" id="UP000199045"/>
    </source>
</evidence>
<evidence type="ECO:0008006" key="3">
    <source>
        <dbReference type="Google" id="ProtNLM"/>
    </source>
</evidence>
<dbReference type="Gene3D" id="2.40.128.520">
    <property type="match status" value="1"/>
</dbReference>
<evidence type="ECO:0000313" key="1">
    <source>
        <dbReference type="EMBL" id="SDG73408.1"/>
    </source>
</evidence>
<accession>A0A1G7WNG4</accession>
<dbReference type="STRING" id="104663.SAMN04488121_10678"/>
<dbReference type="OrthoDB" id="667261at2"/>
<reference evidence="1 2" key="1">
    <citation type="submission" date="2016-10" db="EMBL/GenBank/DDBJ databases">
        <authorList>
            <person name="de Groot N.N."/>
        </authorList>
    </citation>
    <scope>NUCLEOTIDE SEQUENCE [LARGE SCALE GENOMIC DNA]</scope>
    <source>
        <strain evidence="1 2">DSM 527</strain>
    </source>
</reference>
<dbReference type="Proteomes" id="UP000199045">
    <property type="component" value="Unassembled WGS sequence"/>
</dbReference>
<dbReference type="RefSeq" id="WP_089835161.1">
    <property type="nucleotide sequence ID" value="NZ_FNBN01000006.1"/>
</dbReference>
<protein>
    <recommendedName>
        <fullName evidence="3">Lipocalin-like domain-containing protein</fullName>
    </recommendedName>
</protein>
<dbReference type="EMBL" id="FNBN01000006">
    <property type="protein sequence ID" value="SDG73408.1"/>
    <property type="molecule type" value="Genomic_DNA"/>
</dbReference>
<gene>
    <name evidence="1" type="ORF">SAMN04488121_10678</name>
</gene>
<dbReference type="AlphaFoldDB" id="A0A1G7WNG4"/>
<name>A0A1G7WNG4_CHIFI</name>
<organism evidence="1 2">
    <name type="scientific">Chitinophaga filiformis</name>
    <name type="common">Myxococcus filiformis</name>
    <name type="synonym">Flexibacter filiformis</name>
    <dbReference type="NCBI Taxonomy" id="104663"/>
    <lineage>
        <taxon>Bacteria</taxon>
        <taxon>Pseudomonadati</taxon>
        <taxon>Bacteroidota</taxon>
        <taxon>Chitinophagia</taxon>
        <taxon>Chitinophagales</taxon>
        <taxon>Chitinophagaceae</taxon>
        <taxon>Chitinophaga</taxon>
    </lineage>
</organism>
<sequence length="129" mass="14402">MAQSIIRTSIFSACFFAGTPAFCQIKVNITGNWKIEAKDKPAEIEIYPAKDDAYYGKIINDNNVPSKNGTIVLKALKYDKADQAFKGTMRPPDADVDLNVTVSPVDKDRLKMTARKLLVSKTIYLTRIK</sequence>